<evidence type="ECO:0000256" key="4">
    <source>
        <dbReference type="ARBA" id="ARBA00022496"/>
    </source>
</evidence>
<keyword evidence="4" id="KW-0410">Iron transport</keyword>
<accession>A0A3G2UR86</accession>
<feature type="chain" id="PRO_5018293512" description="TonB-dependent receptor" evidence="13">
    <location>
        <begin position="30"/>
        <end position="858"/>
    </location>
</feature>
<dbReference type="PANTHER" id="PTHR32552">
    <property type="entry name" value="FERRICHROME IRON RECEPTOR-RELATED"/>
    <property type="match status" value="1"/>
</dbReference>
<dbReference type="InterPro" id="IPR012910">
    <property type="entry name" value="Plug_dom"/>
</dbReference>
<feature type="domain" description="TonB-dependent receptor plug" evidence="15">
    <location>
        <begin position="54"/>
        <end position="163"/>
    </location>
</feature>
<keyword evidence="6" id="KW-0408">Iron</keyword>
<dbReference type="InterPro" id="IPR036942">
    <property type="entry name" value="Beta-barrel_TonB_sf"/>
</dbReference>
<evidence type="ECO:0000259" key="14">
    <source>
        <dbReference type="Pfam" id="PF00593"/>
    </source>
</evidence>
<sequence>MRHLDLWNCGVARLALSAMIASLAVPAHAQDGPANEGNEGGEIVVTATRKNEALSKVPISVTALTPSDVVKQGLRSVDDIARLTPGVSIRKSGTAVSNVSIRGISSAAGASTIGVYIDDTPIQVRALGVASSIMYPALFDLERVEVLRGPQGTLFGAGSEGGTIRFLQPAASVSEWSGLARGDLATTNNGAESYEAAFAVGGPLVTDKIGIRASAYFRHDGGFIDKVVGTPVVQNSTGALGADSLTFTNRSLYKSDVNSSDTFAARLAMTIKPTETITITPSVNYQSFYTPDAVPTAWASLSNFDTADYVAPRWNPTVDATHLALDVPDGEPQKDKFWLPSLKIEAELGFADLISTTSYFKRDTRQTLDYTSIYTVSYAGRQVPSAGDVAISTVSNEQRNFTQEIRLQSANQGPLSWVVGGFYSRNKQRAVQLSETNFLPYLDPLFGVSSGGAPFGPGYSAFVNFYGVEQLDGTASYYSNFKAIDTQLAGFADATYEVTNKLKVTAGVRVARNKVKYEAYYDGPANNLNAPRGRACVPGTGTGTIACEAVAVGQYAPGEGPFAPVYLNSASSGSDTAVTPKFGISYQATPESMVYATISKGFRPSGAQIALPGNCNAELIALGYVDAQGQASSPQTYGSDSVWSYEAGAKTRLFGGLLALNGSVFHIKWSNIQSTVSVNSCLQSVTDNLGSATSEGFDLQAVVRPVDGLTLTAQVGYTDARFDDDTIVNGRTLYTGGSALPNSGSPWTVTLSGDFRFPVDDRTYYARGDYTFKSKEKPTGATDPGSYNYDLNAPITQSYEIVNLRAGVELGKLDVSLYVNNVFNAAPQLGLAHTRNQPVFTTFVVRPRTVGLTAALSF</sequence>
<keyword evidence="2 11" id="KW-0813">Transport</keyword>
<protein>
    <recommendedName>
        <fullName evidence="18">TonB-dependent receptor</fullName>
    </recommendedName>
</protein>
<evidence type="ECO:0000256" key="8">
    <source>
        <dbReference type="ARBA" id="ARBA00023077"/>
    </source>
</evidence>
<organism evidence="16 17">
    <name type="scientific">Sphingobium yanoikuyae</name>
    <name type="common">Sphingomonas yanoikuyae</name>
    <dbReference type="NCBI Taxonomy" id="13690"/>
    <lineage>
        <taxon>Bacteria</taxon>
        <taxon>Pseudomonadati</taxon>
        <taxon>Pseudomonadota</taxon>
        <taxon>Alphaproteobacteria</taxon>
        <taxon>Sphingomonadales</taxon>
        <taxon>Sphingomonadaceae</taxon>
        <taxon>Sphingobium</taxon>
    </lineage>
</organism>
<dbReference type="InterPro" id="IPR000531">
    <property type="entry name" value="Beta-barrel_TonB"/>
</dbReference>
<keyword evidence="5 11" id="KW-0812">Transmembrane</keyword>
<evidence type="ECO:0000313" key="17">
    <source>
        <dbReference type="Proteomes" id="UP000280708"/>
    </source>
</evidence>
<evidence type="ECO:0000256" key="1">
    <source>
        <dbReference type="ARBA" id="ARBA00004571"/>
    </source>
</evidence>
<evidence type="ECO:0000256" key="13">
    <source>
        <dbReference type="SAM" id="SignalP"/>
    </source>
</evidence>
<dbReference type="SUPFAM" id="SSF56935">
    <property type="entry name" value="Porins"/>
    <property type="match status" value="1"/>
</dbReference>
<evidence type="ECO:0000256" key="11">
    <source>
        <dbReference type="PROSITE-ProRule" id="PRU01360"/>
    </source>
</evidence>
<evidence type="ECO:0000256" key="7">
    <source>
        <dbReference type="ARBA" id="ARBA00023065"/>
    </source>
</evidence>
<evidence type="ECO:0000256" key="10">
    <source>
        <dbReference type="ARBA" id="ARBA00023237"/>
    </source>
</evidence>
<reference evidence="16 17" key="1">
    <citation type="submission" date="2018-10" db="EMBL/GenBank/DDBJ databases">
        <title>Characterization and genome analysis of a novel bacterium Sphingobium yanoikuyae SJTF8 capable of degrading PAHs.</title>
        <authorList>
            <person name="Yin C."/>
            <person name="Xiong W."/>
            <person name="Liang R."/>
        </authorList>
    </citation>
    <scope>NUCLEOTIDE SEQUENCE [LARGE SCALE GENOMIC DNA]</scope>
    <source>
        <strain evidence="16 17">SJTF8</strain>
    </source>
</reference>
<dbReference type="InterPro" id="IPR039426">
    <property type="entry name" value="TonB-dep_rcpt-like"/>
</dbReference>
<evidence type="ECO:0008006" key="18">
    <source>
        <dbReference type="Google" id="ProtNLM"/>
    </source>
</evidence>
<dbReference type="EMBL" id="CP033230">
    <property type="protein sequence ID" value="AYO77024.1"/>
    <property type="molecule type" value="Genomic_DNA"/>
</dbReference>
<dbReference type="GO" id="GO:0009279">
    <property type="term" value="C:cell outer membrane"/>
    <property type="evidence" value="ECO:0007669"/>
    <property type="project" value="UniProtKB-SubCell"/>
</dbReference>
<comment type="subcellular location">
    <subcellularLocation>
        <location evidence="1 11">Cell outer membrane</location>
        <topology evidence="1 11">Multi-pass membrane protein</topology>
    </subcellularLocation>
</comment>
<dbReference type="PROSITE" id="PS52016">
    <property type="entry name" value="TONB_DEPENDENT_REC_3"/>
    <property type="match status" value="1"/>
</dbReference>
<dbReference type="Gene3D" id="2.40.170.20">
    <property type="entry name" value="TonB-dependent receptor, beta-barrel domain"/>
    <property type="match status" value="1"/>
</dbReference>
<dbReference type="GO" id="GO:0006826">
    <property type="term" value="P:iron ion transport"/>
    <property type="evidence" value="ECO:0007669"/>
    <property type="project" value="UniProtKB-KW"/>
</dbReference>
<keyword evidence="9 11" id="KW-0472">Membrane</keyword>
<dbReference type="AlphaFoldDB" id="A0A3G2UR86"/>
<gene>
    <name evidence="16" type="ORF">EBF16_08775</name>
</gene>
<dbReference type="PANTHER" id="PTHR32552:SF81">
    <property type="entry name" value="TONB-DEPENDENT OUTER MEMBRANE RECEPTOR"/>
    <property type="match status" value="1"/>
</dbReference>
<keyword evidence="13" id="KW-0732">Signal</keyword>
<keyword evidence="10 11" id="KW-0998">Cell outer membrane</keyword>
<dbReference type="Pfam" id="PF07715">
    <property type="entry name" value="Plug"/>
    <property type="match status" value="1"/>
</dbReference>
<dbReference type="RefSeq" id="WP_122129565.1">
    <property type="nucleotide sequence ID" value="NZ_CP033230.1"/>
</dbReference>
<evidence type="ECO:0000256" key="6">
    <source>
        <dbReference type="ARBA" id="ARBA00023004"/>
    </source>
</evidence>
<keyword evidence="3 11" id="KW-1134">Transmembrane beta strand</keyword>
<evidence type="ECO:0000256" key="3">
    <source>
        <dbReference type="ARBA" id="ARBA00022452"/>
    </source>
</evidence>
<keyword evidence="8 12" id="KW-0798">TonB box</keyword>
<evidence type="ECO:0000256" key="9">
    <source>
        <dbReference type="ARBA" id="ARBA00023136"/>
    </source>
</evidence>
<evidence type="ECO:0000256" key="5">
    <source>
        <dbReference type="ARBA" id="ARBA00022692"/>
    </source>
</evidence>
<name>A0A3G2UR86_SPHYA</name>
<dbReference type="Proteomes" id="UP000280708">
    <property type="component" value="Chromosome"/>
</dbReference>
<proteinExistence type="inferred from homology"/>
<evidence type="ECO:0000313" key="16">
    <source>
        <dbReference type="EMBL" id="AYO77024.1"/>
    </source>
</evidence>
<evidence type="ECO:0000259" key="15">
    <source>
        <dbReference type="Pfam" id="PF07715"/>
    </source>
</evidence>
<comment type="similarity">
    <text evidence="11 12">Belongs to the TonB-dependent receptor family.</text>
</comment>
<dbReference type="Pfam" id="PF00593">
    <property type="entry name" value="TonB_dep_Rec_b-barrel"/>
    <property type="match status" value="1"/>
</dbReference>
<evidence type="ECO:0000256" key="12">
    <source>
        <dbReference type="RuleBase" id="RU003357"/>
    </source>
</evidence>
<evidence type="ECO:0000256" key="2">
    <source>
        <dbReference type="ARBA" id="ARBA00022448"/>
    </source>
</evidence>
<feature type="domain" description="TonB-dependent receptor-like beta-barrel" evidence="14">
    <location>
        <begin position="304"/>
        <end position="822"/>
    </location>
</feature>
<keyword evidence="7" id="KW-0406">Ion transport</keyword>
<feature type="signal peptide" evidence="13">
    <location>
        <begin position="1"/>
        <end position="29"/>
    </location>
</feature>